<organism evidence="5 6">
    <name type="scientific">Thalassotalea agarivorans</name>
    <name type="common">Thalassomonas agarivorans</name>
    <dbReference type="NCBI Taxonomy" id="349064"/>
    <lineage>
        <taxon>Bacteria</taxon>
        <taxon>Pseudomonadati</taxon>
        <taxon>Pseudomonadota</taxon>
        <taxon>Gammaproteobacteria</taxon>
        <taxon>Alteromonadales</taxon>
        <taxon>Colwelliaceae</taxon>
        <taxon>Thalassotalea</taxon>
    </lineage>
</organism>
<dbReference type="GO" id="GO:0006508">
    <property type="term" value="P:proteolysis"/>
    <property type="evidence" value="ECO:0007669"/>
    <property type="project" value="InterPro"/>
</dbReference>
<keyword evidence="3" id="KW-0732">Signal</keyword>
<comment type="similarity">
    <text evidence="1">Belongs to the peptidase S33 family.</text>
</comment>
<dbReference type="SUPFAM" id="SSF53474">
    <property type="entry name" value="alpha/beta-Hydrolases"/>
    <property type="match status" value="1"/>
</dbReference>
<dbReference type="GO" id="GO:0008233">
    <property type="term" value="F:peptidase activity"/>
    <property type="evidence" value="ECO:0007669"/>
    <property type="project" value="InterPro"/>
</dbReference>
<dbReference type="GO" id="GO:0016020">
    <property type="term" value="C:membrane"/>
    <property type="evidence" value="ECO:0007669"/>
    <property type="project" value="TreeGrafter"/>
</dbReference>
<feature type="chain" id="PRO_5011698104" evidence="3">
    <location>
        <begin position="22"/>
        <end position="477"/>
    </location>
</feature>
<feature type="domain" description="AB hydrolase-1" evidence="4">
    <location>
        <begin position="75"/>
        <end position="434"/>
    </location>
</feature>
<dbReference type="PANTHER" id="PTHR43798">
    <property type="entry name" value="MONOACYLGLYCEROL LIPASE"/>
    <property type="match status" value="1"/>
</dbReference>
<dbReference type="InterPro" id="IPR000073">
    <property type="entry name" value="AB_hydrolase_1"/>
</dbReference>
<dbReference type="Pfam" id="PF00561">
    <property type="entry name" value="Abhydrolase_1"/>
    <property type="match status" value="1"/>
</dbReference>
<dbReference type="AlphaFoldDB" id="A0A1I0ANS0"/>
<keyword evidence="6" id="KW-1185">Reference proteome</keyword>
<evidence type="ECO:0000256" key="1">
    <source>
        <dbReference type="ARBA" id="ARBA00010088"/>
    </source>
</evidence>
<dbReference type="EMBL" id="FOHK01000003">
    <property type="protein sequence ID" value="SES95915.1"/>
    <property type="molecule type" value="Genomic_DNA"/>
</dbReference>
<dbReference type="RefSeq" id="WP_093327822.1">
    <property type="nucleotide sequence ID" value="NZ_AP027363.1"/>
</dbReference>
<keyword evidence="2" id="KW-0378">Hydrolase</keyword>
<dbReference type="STRING" id="349064.SAMN05660429_00770"/>
<evidence type="ECO:0000313" key="6">
    <source>
        <dbReference type="Proteomes" id="UP000199308"/>
    </source>
</evidence>
<name>A0A1I0ANS0_THASX</name>
<dbReference type="InterPro" id="IPR050266">
    <property type="entry name" value="AB_hydrolase_sf"/>
</dbReference>
<dbReference type="InterPro" id="IPR002410">
    <property type="entry name" value="Peptidase_S33"/>
</dbReference>
<dbReference type="PRINTS" id="PR00793">
    <property type="entry name" value="PROAMNOPTASE"/>
</dbReference>
<dbReference type="OrthoDB" id="4510475at2"/>
<protein>
    <submittedName>
        <fullName evidence="5">TAP-like protein</fullName>
    </submittedName>
</protein>
<dbReference type="InterPro" id="IPR029058">
    <property type="entry name" value="AB_hydrolase_fold"/>
</dbReference>
<gene>
    <name evidence="5" type="ORF">SAMN05660429_00770</name>
</gene>
<dbReference type="Proteomes" id="UP000199308">
    <property type="component" value="Unassembled WGS sequence"/>
</dbReference>
<evidence type="ECO:0000256" key="2">
    <source>
        <dbReference type="ARBA" id="ARBA00022801"/>
    </source>
</evidence>
<dbReference type="PANTHER" id="PTHR43798:SF27">
    <property type="entry name" value="HYDROLASE ALPHA_BETA HYDROLASE FOLD FAMILY"/>
    <property type="match status" value="1"/>
</dbReference>
<proteinExistence type="inferred from homology"/>
<evidence type="ECO:0000256" key="3">
    <source>
        <dbReference type="SAM" id="SignalP"/>
    </source>
</evidence>
<dbReference type="Gene3D" id="3.40.50.1820">
    <property type="entry name" value="alpha/beta hydrolase"/>
    <property type="match status" value="1"/>
</dbReference>
<feature type="signal peptide" evidence="3">
    <location>
        <begin position="1"/>
        <end position="21"/>
    </location>
</feature>
<evidence type="ECO:0000313" key="5">
    <source>
        <dbReference type="EMBL" id="SES95915.1"/>
    </source>
</evidence>
<evidence type="ECO:0000259" key="4">
    <source>
        <dbReference type="Pfam" id="PF00561"/>
    </source>
</evidence>
<sequence length="477" mass="51889">MKIKGAIIFSIASIFSHLSHAQQSPVEACHIEGIKAKVQCGSLTVPQDYAQKDGETLEINFAVLPAIDNSQYNEPLMFLAGGPGQAAAELSPMINRVFYDIRKTRDIILVDQRGTGRSSPLACLENIELDPYILIPENLTTTEIQQCLDALPSDLSHYTSENAIRDFDAVRAALGHEKVHIYGGSYGTRAALVYMRLFPESLQTVTLDSVGPVEVPIGLFGQSASRSFDLLLKHCKEDAACNNAFPNLRGDFDAVVAALKESPIEVTIPHPTLGTPTRFVISKSRLISTVRLQLYSTRGRYMVPLIISQAAQGNYLPLAGLVAQSAEGLGMYVGLTFNIVCSEDLPRVTEQMKTTDADNTFGQDDSHSAFNVACSVWPKYQVDEAFYEPVTANIPTLILSGNLDPVTPPSNGDFPAKTLPNNKHIVLEHASHTVAMSTCASDLVAQFVKEQDPKALDESCLALIEKPSFMTSLNSDL</sequence>
<reference evidence="5 6" key="1">
    <citation type="submission" date="2016-10" db="EMBL/GenBank/DDBJ databases">
        <authorList>
            <person name="de Groot N.N."/>
        </authorList>
    </citation>
    <scope>NUCLEOTIDE SEQUENCE [LARGE SCALE GENOMIC DNA]</scope>
    <source>
        <strain evidence="5 6">DSM 19706</strain>
    </source>
</reference>
<accession>A0A1I0ANS0</accession>